<protein>
    <submittedName>
        <fullName evidence="1">Zinc finger, CCHC-type</fullName>
    </submittedName>
</protein>
<name>A0A699TUJ9_TANCI</name>
<organism evidence="1">
    <name type="scientific">Tanacetum cinerariifolium</name>
    <name type="common">Dalmatian daisy</name>
    <name type="synonym">Chrysanthemum cinerariifolium</name>
    <dbReference type="NCBI Taxonomy" id="118510"/>
    <lineage>
        <taxon>Eukaryota</taxon>
        <taxon>Viridiplantae</taxon>
        <taxon>Streptophyta</taxon>
        <taxon>Embryophyta</taxon>
        <taxon>Tracheophyta</taxon>
        <taxon>Spermatophyta</taxon>
        <taxon>Magnoliopsida</taxon>
        <taxon>eudicotyledons</taxon>
        <taxon>Gunneridae</taxon>
        <taxon>Pentapetalae</taxon>
        <taxon>asterids</taxon>
        <taxon>campanulids</taxon>
        <taxon>Asterales</taxon>
        <taxon>Asteraceae</taxon>
        <taxon>Asteroideae</taxon>
        <taxon>Anthemideae</taxon>
        <taxon>Anthemidinae</taxon>
        <taxon>Tanacetum</taxon>
    </lineage>
</organism>
<dbReference type="AlphaFoldDB" id="A0A699TUJ9"/>
<dbReference type="EMBL" id="BKCJ011274477">
    <property type="protein sequence ID" value="GFD13737.1"/>
    <property type="molecule type" value="Genomic_DNA"/>
</dbReference>
<feature type="non-terminal residue" evidence="1">
    <location>
        <position position="1"/>
    </location>
</feature>
<comment type="caution">
    <text evidence="1">The sequence shown here is derived from an EMBL/GenBank/DDBJ whole genome shotgun (WGS) entry which is preliminary data.</text>
</comment>
<accession>A0A699TUJ9</accession>
<proteinExistence type="predicted"/>
<reference evidence="1" key="1">
    <citation type="journal article" date="2019" name="Sci. Rep.">
        <title>Draft genome of Tanacetum cinerariifolium, the natural source of mosquito coil.</title>
        <authorList>
            <person name="Yamashiro T."/>
            <person name="Shiraishi A."/>
            <person name="Satake H."/>
            <person name="Nakayama K."/>
        </authorList>
    </citation>
    <scope>NUCLEOTIDE SEQUENCE</scope>
</reference>
<gene>
    <name evidence="1" type="ORF">Tci_885706</name>
</gene>
<sequence length="129" mass="13834">VPINAARPVTAVVPKPHVTRPKPAKPIVTKPHSTLRRHINRSASPKASNFPPTVTAVKVPHEIQVSNGLGPKEKLTIIFLVQGNPQHALKDKGVINSGCSRHMTGNMSYMSDFEELNGGYVAFGGNPKG</sequence>
<evidence type="ECO:0000313" key="1">
    <source>
        <dbReference type="EMBL" id="GFD13737.1"/>
    </source>
</evidence>
<feature type="non-terminal residue" evidence="1">
    <location>
        <position position="129"/>
    </location>
</feature>